<keyword evidence="3" id="KW-0808">Transferase</keyword>
<evidence type="ECO:0000256" key="1">
    <source>
        <dbReference type="SAM" id="Phobius"/>
    </source>
</evidence>
<reference evidence="3 4" key="2">
    <citation type="journal article" date="2009" name="PLoS ONE">
        <title>The photosynthetic apparatus and its regulation in the aerobic gammaproteobacterium Congregibacter litoralis gen. nov., sp. nov.</title>
        <authorList>
            <person name="Spring S."/>
            <person name="Lunsdorf H."/>
            <person name="Fuchs B.M."/>
            <person name="Tindall B.J."/>
        </authorList>
    </citation>
    <scope>NUCLEOTIDE SEQUENCE [LARGE SCALE GENOMIC DNA]</scope>
    <source>
        <strain evidence="3">KT71</strain>
    </source>
</reference>
<sequence length="285" mass="31184">MAISPRTLIGSILEKYNISRCAIAMTDKMTFQQRGLFQQGYQEYSPEQLRQLEWGLRFTPFACSAITAYGLFTAQPMVLFAVATLGIWAFLAPAAHPMDLLYNHLVRHITGAVALPENPFQRRLACLAAGVMNFVAAVLFTANLPTAALGVGLALLMLQAIVIFTHFCVLSWMYEGLMRILGKWNAPIALDEAEALLRDGAKLVDVRSANEFARDALPGATNVPVEHIEQNCEQFANGVYLFYCASGTRSQIATEKLRAAGATAVYDLGSKSRASTLARSEDAKK</sequence>
<evidence type="ECO:0000259" key="2">
    <source>
        <dbReference type="PROSITE" id="PS50206"/>
    </source>
</evidence>
<dbReference type="EMBL" id="AAOA02000004">
    <property type="protein sequence ID" value="EAQ97254.2"/>
    <property type="molecule type" value="Genomic_DNA"/>
</dbReference>
<dbReference type="Pfam" id="PF00581">
    <property type="entry name" value="Rhodanese"/>
    <property type="match status" value="1"/>
</dbReference>
<dbReference type="InterPro" id="IPR050229">
    <property type="entry name" value="GlpE_sulfurtransferase"/>
</dbReference>
<dbReference type="SUPFAM" id="SSF52821">
    <property type="entry name" value="Rhodanese/Cell cycle control phosphatase"/>
    <property type="match status" value="1"/>
</dbReference>
<dbReference type="CDD" id="cd00158">
    <property type="entry name" value="RHOD"/>
    <property type="match status" value="1"/>
</dbReference>
<evidence type="ECO:0000313" key="4">
    <source>
        <dbReference type="Proteomes" id="UP000019205"/>
    </source>
</evidence>
<feature type="domain" description="Rhodanese" evidence="2">
    <location>
        <begin position="197"/>
        <end position="271"/>
    </location>
</feature>
<dbReference type="STRING" id="314285.KT71_07739"/>
<dbReference type="Pfam" id="PF14340">
    <property type="entry name" value="DUF4395"/>
    <property type="match status" value="1"/>
</dbReference>
<dbReference type="HOGENOM" id="CLU_1080756_0_0_6"/>
<dbReference type="GO" id="GO:0016740">
    <property type="term" value="F:transferase activity"/>
    <property type="evidence" value="ECO:0007669"/>
    <property type="project" value="UniProtKB-KW"/>
</dbReference>
<keyword evidence="4" id="KW-1185">Reference proteome</keyword>
<evidence type="ECO:0000313" key="3">
    <source>
        <dbReference type="EMBL" id="EAQ97254.2"/>
    </source>
</evidence>
<accession>A4A9T7</accession>
<organism evidence="3 4">
    <name type="scientific">Congregibacter litoralis KT71</name>
    <dbReference type="NCBI Taxonomy" id="314285"/>
    <lineage>
        <taxon>Bacteria</taxon>
        <taxon>Pseudomonadati</taxon>
        <taxon>Pseudomonadota</taxon>
        <taxon>Gammaproteobacteria</taxon>
        <taxon>Cellvibrionales</taxon>
        <taxon>Halieaceae</taxon>
        <taxon>Congregibacter</taxon>
    </lineage>
</organism>
<proteinExistence type="predicted"/>
<name>A4A9T7_9GAMM</name>
<dbReference type="InterPro" id="IPR036873">
    <property type="entry name" value="Rhodanese-like_dom_sf"/>
</dbReference>
<dbReference type="PANTHER" id="PTHR43031:SF1">
    <property type="entry name" value="PYRIDINE NUCLEOTIDE-DISULPHIDE OXIDOREDUCTASE"/>
    <property type="match status" value="1"/>
</dbReference>
<dbReference type="InterPro" id="IPR001763">
    <property type="entry name" value="Rhodanese-like_dom"/>
</dbReference>
<keyword evidence="1" id="KW-1133">Transmembrane helix</keyword>
<comment type="caution">
    <text evidence="3">The sequence shown here is derived from an EMBL/GenBank/DDBJ whole genome shotgun (WGS) entry which is preliminary data.</text>
</comment>
<dbReference type="eggNOG" id="COG0607">
    <property type="taxonomic scope" value="Bacteria"/>
</dbReference>
<reference evidence="3 4" key="1">
    <citation type="journal article" date="2007" name="Proc. Natl. Acad. Sci. U.S.A.">
        <title>Characterization of a marine gammaproteobacterium capable of aerobic anoxygenic photosynthesis.</title>
        <authorList>
            <person name="Fuchs B.M."/>
            <person name="Spring S."/>
            <person name="Teeling H."/>
            <person name="Quast C."/>
            <person name="Wulf J."/>
            <person name="Schattenhofer M."/>
            <person name="Yan S."/>
            <person name="Ferriera S."/>
            <person name="Johnson J."/>
            <person name="Glockner F.O."/>
            <person name="Amann R."/>
        </authorList>
    </citation>
    <scope>NUCLEOTIDE SEQUENCE [LARGE SCALE GENOMIC DNA]</scope>
    <source>
        <strain evidence="3">KT71</strain>
    </source>
</reference>
<feature type="transmembrane region" description="Helical" evidence="1">
    <location>
        <begin position="148"/>
        <end position="174"/>
    </location>
</feature>
<dbReference type="PROSITE" id="PS50206">
    <property type="entry name" value="RHODANESE_3"/>
    <property type="match status" value="1"/>
</dbReference>
<gene>
    <name evidence="3" type="ORF">KT71_07739</name>
</gene>
<keyword evidence="1" id="KW-0812">Transmembrane</keyword>
<dbReference type="SMART" id="SM00450">
    <property type="entry name" value="RHOD"/>
    <property type="match status" value="1"/>
</dbReference>
<keyword evidence="1" id="KW-0472">Membrane</keyword>
<dbReference type="Proteomes" id="UP000019205">
    <property type="component" value="Chromosome"/>
</dbReference>
<dbReference type="PANTHER" id="PTHR43031">
    <property type="entry name" value="FAD-DEPENDENT OXIDOREDUCTASE"/>
    <property type="match status" value="1"/>
</dbReference>
<protein>
    <submittedName>
        <fullName evidence="3">Rhodanese-related protein sulfurtransferase</fullName>
    </submittedName>
</protein>
<dbReference type="AlphaFoldDB" id="A4A9T7"/>
<dbReference type="Gene3D" id="3.40.250.10">
    <property type="entry name" value="Rhodanese-like domain"/>
    <property type="match status" value="1"/>
</dbReference>
<dbReference type="InterPro" id="IPR025508">
    <property type="entry name" value="DUF4395"/>
</dbReference>
<feature type="transmembrane region" description="Helical" evidence="1">
    <location>
        <begin position="78"/>
        <end position="102"/>
    </location>
</feature>